<comment type="caution">
    <text evidence="6">The sequence shown here is derived from an EMBL/GenBank/DDBJ whole genome shotgun (WGS) entry which is preliminary data.</text>
</comment>
<dbReference type="AlphaFoldDB" id="F9D2J2"/>
<dbReference type="EMBL" id="AFPW01000013">
    <property type="protein sequence ID" value="EGQ15655.1"/>
    <property type="molecule type" value="Genomic_DNA"/>
</dbReference>
<dbReference type="Gene3D" id="2.115.10.20">
    <property type="entry name" value="Glycosyl hydrolase domain, family 43"/>
    <property type="match status" value="1"/>
</dbReference>
<comment type="similarity">
    <text evidence="1 4">Belongs to the glycosyl hydrolase 43 family.</text>
</comment>
<keyword evidence="2 4" id="KW-0378">Hydrolase</keyword>
<dbReference type="PANTHER" id="PTHR42812">
    <property type="entry name" value="BETA-XYLOSIDASE"/>
    <property type="match status" value="1"/>
</dbReference>
<dbReference type="PANTHER" id="PTHR42812:SF14">
    <property type="entry name" value="SECRETED PROTEIN"/>
    <property type="match status" value="1"/>
</dbReference>
<name>F9D2J2_PREDD</name>
<evidence type="ECO:0008006" key="8">
    <source>
        <dbReference type="Google" id="ProtNLM"/>
    </source>
</evidence>
<evidence type="ECO:0000256" key="5">
    <source>
        <dbReference type="SAM" id="SignalP"/>
    </source>
</evidence>
<dbReference type="SUPFAM" id="SSF75005">
    <property type="entry name" value="Arabinanase/levansucrase/invertase"/>
    <property type="match status" value="1"/>
</dbReference>
<protein>
    <recommendedName>
        <fullName evidence="8">Beta-xylosidase</fullName>
    </recommendedName>
</protein>
<accession>F9D2J2</accession>
<evidence type="ECO:0000256" key="3">
    <source>
        <dbReference type="ARBA" id="ARBA00023295"/>
    </source>
</evidence>
<dbReference type="InterPro" id="IPR023296">
    <property type="entry name" value="Glyco_hydro_beta-prop_sf"/>
</dbReference>
<organism evidence="6 7">
    <name type="scientific">Prevotella dentalis (strain ATCC 49559 / DSM 3688 / JCM 13448 / NCTC 12043 / ES 2772)</name>
    <name type="common">Mitsuokella dentalis</name>
    <dbReference type="NCBI Taxonomy" id="908937"/>
    <lineage>
        <taxon>Bacteria</taxon>
        <taxon>Pseudomonadati</taxon>
        <taxon>Bacteroidota</taxon>
        <taxon>Bacteroidia</taxon>
        <taxon>Bacteroidales</taxon>
        <taxon>Prevotellaceae</taxon>
        <taxon>Prevotella</taxon>
    </lineage>
</organism>
<keyword evidence="3 4" id="KW-0326">Glycosidase</keyword>
<dbReference type="InterPro" id="IPR006710">
    <property type="entry name" value="Glyco_hydro_43"/>
</dbReference>
<reference evidence="6 7" key="1">
    <citation type="submission" date="2011-04" db="EMBL/GenBank/DDBJ databases">
        <authorList>
            <person name="Muzny D."/>
            <person name="Qin X."/>
            <person name="Deng J."/>
            <person name="Jiang H."/>
            <person name="Liu Y."/>
            <person name="Qu J."/>
            <person name="Song X.-Z."/>
            <person name="Zhang L."/>
            <person name="Thornton R."/>
            <person name="Coyle M."/>
            <person name="Francisco L."/>
            <person name="Jackson L."/>
            <person name="Javaid M."/>
            <person name="Korchina V."/>
            <person name="Kovar C."/>
            <person name="Mata R."/>
            <person name="Mathew T."/>
            <person name="Ngo R."/>
            <person name="Nguyen L."/>
            <person name="Nguyen N."/>
            <person name="Okwuonu G."/>
            <person name="Ongeri F."/>
            <person name="Pham C."/>
            <person name="Simmons D."/>
            <person name="Wilczek-Boney K."/>
            <person name="Hale W."/>
            <person name="Jakkamsetti A."/>
            <person name="Pham P."/>
            <person name="Ruth R."/>
            <person name="San Lucas F."/>
            <person name="Warren J."/>
            <person name="Zhang J."/>
            <person name="Zhao Z."/>
            <person name="Zhou C."/>
            <person name="Zhu D."/>
            <person name="Lee S."/>
            <person name="Bess C."/>
            <person name="Blankenburg K."/>
            <person name="Forbes L."/>
            <person name="Fu Q."/>
            <person name="Gubbala S."/>
            <person name="Hirani K."/>
            <person name="Jayaseelan J.C."/>
            <person name="Lara F."/>
            <person name="Munidasa M."/>
            <person name="Palculict T."/>
            <person name="Patil S."/>
            <person name="Pu L.-L."/>
            <person name="Saada N."/>
            <person name="Tang L."/>
            <person name="Weissenberger G."/>
            <person name="Zhu Y."/>
            <person name="Hemphill L."/>
            <person name="Shang Y."/>
            <person name="Youmans B."/>
            <person name="Ayvaz T."/>
            <person name="Ross M."/>
            <person name="Santibanez J."/>
            <person name="Aqrawi P."/>
            <person name="Gross S."/>
            <person name="Joshi V."/>
            <person name="Fowler G."/>
            <person name="Nazareth L."/>
            <person name="Reid J."/>
            <person name="Worley K."/>
            <person name="Petrosino J."/>
            <person name="Highlander S."/>
            <person name="Gibbs R."/>
        </authorList>
    </citation>
    <scope>NUCLEOTIDE SEQUENCE [LARGE SCALE GENOMIC DNA]</scope>
    <source>
        <strain evidence="6 7">DSM 3688</strain>
    </source>
</reference>
<dbReference type="eggNOG" id="COG3507">
    <property type="taxonomic scope" value="Bacteria"/>
</dbReference>
<proteinExistence type="inferred from homology"/>
<evidence type="ECO:0000313" key="7">
    <source>
        <dbReference type="Proteomes" id="UP000007820"/>
    </source>
</evidence>
<dbReference type="Proteomes" id="UP000007820">
    <property type="component" value="Unassembled WGS sequence"/>
</dbReference>
<keyword evidence="5" id="KW-0732">Signal</keyword>
<dbReference type="GO" id="GO:0004553">
    <property type="term" value="F:hydrolase activity, hydrolyzing O-glycosyl compounds"/>
    <property type="evidence" value="ECO:0007669"/>
    <property type="project" value="InterPro"/>
</dbReference>
<feature type="signal peptide" evidence="5">
    <location>
        <begin position="1"/>
        <end position="20"/>
    </location>
</feature>
<dbReference type="STRING" id="908937.Prede_1154"/>
<dbReference type="GO" id="GO:0005975">
    <property type="term" value="P:carbohydrate metabolic process"/>
    <property type="evidence" value="ECO:0007669"/>
    <property type="project" value="InterPro"/>
</dbReference>
<dbReference type="Pfam" id="PF04616">
    <property type="entry name" value="Glyco_hydro_43"/>
    <property type="match status" value="1"/>
</dbReference>
<evidence type="ECO:0000313" key="6">
    <source>
        <dbReference type="EMBL" id="EGQ15655.1"/>
    </source>
</evidence>
<feature type="chain" id="PRO_5003381049" description="Beta-xylosidase" evidence="5">
    <location>
        <begin position="21"/>
        <end position="331"/>
    </location>
</feature>
<evidence type="ECO:0000256" key="1">
    <source>
        <dbReference type="ARBA" id="ARBA00009865"/>
    </source>
</evidence>
<sequence>MMYNLLFSLAMALSTAQPMAAAEPADTSQTVALADIRLSDPCILADPVTHLYYMTGTGGLLWKSPDLKRWTGPYRVARPDSSSWMGPNPMIWAAELHRYQGKYYYFATFTNEAVKIDTVAGNVIDRRASHVLVSDKAEGPYRPMRDKTYLPASKPTLDGTFWVDADGKPYMVYCWEWLQNGNGTVDKIELKADLSGSIGEGKTLFWASDSPWSREMVDGRVRPNKVTDGPWLFRTGTGRLGMLWTSWVMDVYTQGVAYSQSGTLDGPWLQEPDPITPPNYGHGMLFQTFEGQWLMAVHSHDSSTGRTIRKPCLFEVDLSGDKLKVGKRILP</sequence>
<evidence type="ECO:0000256" key="2">
    <source>
        <dbReference type="ARBA" id="ARBA00022801"/>
    </source>
</evidence>
<evidence type="ECO:0000256" key="4">
    <source>
        <dbReference type="RuleBase" id="RU361187"/>
    </source>
</evidence>
<gene>
    <name evidence="6" type="ORF">HMPREF9136_1020</name>
</gene>
<dbReference type="CDD" id="cd08981">
    <property type="entry name" value="GH43_Bt1873-like"/>
    <property type="match status" value="1"/>
</dbReference>
<dbReference type="InterPro" id="IPR051795">
    <property type="entry name" value="Glycosyl_Hydrlase_43"/>
</dbReference>